<dbReference type="Proteomes" id="UP000824120">
    <property type="component" value="Chromosome 11"/>
</dbReference>
<sequence length="146" mass="16584">MRKNVSFFVLFYHSYLREQEYDISGKEHSGRVRCLELRIIPSKVFKQVRPCFGGASASSSEASYLSQCQENHNQMMNAHNTQMMNVFKEYMIMKEGMISEQYAGFFAFPSTNSPTTMPTDATSEPILPINTIRSCGGDSNPSQNNR</sequence>
<keyword evidence="2" id="KW-1185">Reference proteome</keyword>
<organism evidence="1 2">
    <name type="scientific">Solanum commersonii</name>
    <name type="common">Commerson's wild potato</name>
    <name type="synonym">Commerson's nightshade</name>
    <dbReference type="NCBI Taxonomy" id="4109"/>
    <lineage>
        <taxon>Eukaryota</taxon>
        <taxon>Viridiplantae</taxon>
        <taxon>Streptophyta</taxon>
        <taxon>Embryophyta</taxon>
        <taxon>Tracheophyta</taxon>
        <taxon>Spermatophyta</taxon>
        <taxon>Magnoliopsida</taxon>
        <taxon>eudicotyledons</taxon>
        <taxon>Gunneridae</taxon>
        <taxon>Pentapetalae</taxon>
        <taxon>asterids</taxon>
        <taxon>lamiids</taxon>
        <taxon>Solanales</taxon>
        <taxon>Solanaceae</taxon>
        <taxon>Solanoideae</taxon>
        <taxon>Solaneae</taxon>
        <taxon>Solanum</taxon>
    </lineage>
</organism>
<evidence type="ECO:0000313" key="1">
    <source>
        <dbReference type="EMBL" id="KAG5576954.1"/>
    </source>
</evidence>
<dbReference type="OrthoDB" id="1295820at2759"/>
<proteinExistence type="predicted"/>
<dbReference type="AlphaFoldDB" id="A0A9J5WN38"/>
<evidence type="ECO:0000313" key="2">
    <source>
        <dbReference type="Proteomes" id="UP000824120"/>
    </source>
</evidence>
<comment type="caution">
    <text evidence="1">The sequence shown here is derived from an EMBL/GenBank/DDBJ whole genome shotgun (WGS) entry which is preliminary data.</text>
</comment>
<gene>
    <name evidence="1" type="ORF">H5410_057088</name>
</gene>
<protein>
    <submittedName>
        <fullName evidence="1">Uncharacterized protein</fullName>
    </submittedName>
</protein>
<accession>A0A9J5WN38</accession>
<name>A0A9J5WN38_SOLCO</name>
<reference evidence="1 2" key="1">
    <citation type="submission" date="2020-09" db="EMBL/GenBank/DDBJ databases">
        <title>De no assembly of potato wild relative species, Solanum commersonii.</title>
        <authorList>
            <person name="Cho K."/>
        </authorList>
    </citation>
    <scope>NUCLEOTIDE SEQUENCE [LARGE SCALE GENOMIC DNA]</scope>
    <source>
        <strain evidence="1">LZ3.2</strain>
        <tissue evidence="1">Leaf</tissue>
    </source>
</reference>
<dbReference type="EMBL" id="JACXVP010000011">
    <property type="protein sequence ID" value="KAG5576954.1"/>
    <property type="molecule type" value="Genomic_DNA"/>
</dbReference>